<accession>A0ABZ2QE85</accession>
<dbReference type="RefSeq" id="WP_407285052.1">
    <property type="nucleotide sequence ID" value="NZ_CP147982.1"/>
</dbReference>
<protein>
    <submittedName>
        <fullName evidence="1">MarR family winged helix-turn-helix transcriptional regulator</fullName>
    </submittedName>
</protein>
<proteinExistence type="predicted"/>
<dbReference type="Proteomes" id="UP001626628">
    <property type="component" value="Chromosome"/>
</dbReference>
<dbReference type="InterPro" id="IPR036388">
    <property type="entry name" value="WH-like_DNA-bd_sf"/>
</dbReference>
<gene>
    <name evidence="1" type="ORF">WAB15_01970</name>
</gene>
<dbReference type="EMBL" id="CP147982">
    <property type="protein sequence ID" value="WXK74832.1"/>
    <property type="molecule type" value="Genomic_DNA"/>
</dbReference>
<evidence type="ECO:0000313" key="2">
    <source>
        <dbReference type="Proteomes" id="UP001626628"/>
    </source>
</evidence>
<name>A0ABZ2QE85_9ACTN</name>
<organism evidence="1 2">
    <name type="scientific">Streptomyces sirii</name>
    <dbReference type="NCBI Taxonomy" id="3127701"/>
    <lineage>
        <taxon>Bacteria</taxon>
        <taxon>Bacillati</taxon>
        <taxon>Actinomycetota</taxon>
        <taxon>Actinomycetes</taxon>
        <taxon>Kitasatosporales</taxon>
        <taxon>Streptomycetaceae</taxon>
        <taxon>Streptomyces</taxon>
    </lineage>
</organism>
<evidence type="ECO:0000313" key="1">
    <source>
        <dbReference type="EMBL" id="WXK74832.1"/>
    </source>
</evidence>
<sequence length="141" mass="15834">MKPIGYWLNRTDRALTCYMNDMLEEFGLTRIAWQVLNVIRDTPEVADTEVLSTLAANAGTVTLTGAIETVLADGWANRPAPDRLALTHRGRRRLADVAVRVDAFRELSMSGISLDEYRTAVRVLERMSQNLEMATRVSRPV</sequence>
<dbReference type="SUPFAM" id="SSF46785">
    <property type="entry name" value="Winged helix' DNA-binding domain"/>
    <property type="match status" value="1"/>
</dbReference>
<keyword evidence="2" id="KW-1185">Reference proteome</keyword>
<dbReference type="Gene3D" id="1.10.10.10">
    <property type="entry name" value="Winged helix-like DNA-binding domain superfamily/Winged helix DNA-binding domain"/>
    <property type="match status" value="1"/>
</dbReference>
<dbReference type="InterPro" id="IPR036390">
    <property type="entry name" value="WH_DNA-bd_sf"/>
</dbReference>
<reference evidence="1 2" key="1">
    <citation type="submission" date="2024-03" db="EMBL/GenBank/DDBJ databases">
        <title>The complete genome of Streptomyces sirii sp.nov.</title>
        <authorList>
            <person name="Zakalyukina Y.V."/>
            <person name="Belik A.R."/>
            <person name="Biryukov M.V."/>
            <person name="Baturina O.A."/>
            <person name="Kabilov M.R."/>
        </authorList>
    </citation>
    <scope>NUCLEOTIDE SEQUENCE [LARGE SCALE GENOMIC DNA]</scope>
    <source>
        <strain evidence="1 2">BP-8</strain>
    </source>
</reference>